<evidence type="ECO:0000313" key="2">
    <source>
        <dbReference type="Proteomes" id="UP000003416"/>
    </source>
</evidence>
<dbReference type="eggNOG" id="ENOG5033ZRI">
    <property type="taxonomic scope" value="Bacteria"/>
</dbReference>
<reference evidence="1 2" key="1">
    <citation type="submission" date="2011-02" db="EMBL/GenBank/DDBJ databases">
        <authorList>
            <person name="Weinstock G."/>
            <person name="Sodergren E."/>
            <person name="Clifton S."/>
            <person name="Fulton L."/>
            <person name="Fulton B."/>
            <person name="Courtney L."/>
            <person name="Fronick C."/>
            <person name="Harrison M."/>
            <person name="Strong C."/>
            <person name="Farmer C."/>
            <person name="Delahaunty K."/>
            <person name="Markovic C."/>
            <person name="Hall O."/>
            <person name="Minx P."/>
            <person name="Tomlinson C."/>
            <person name="Mitreva M."/>
            <person name="Hou S."/>
            <person name="Chen J."/>
            <person name="Wollam A."/>
            <person name="Pepin K.H."/>
            <person name="Johnson M."/>
            <person name="Bhonagiri V."/>
            <person name="Zhang X."/>
            <person name="Suruliraj S."/>
            <person name="Warren W."/>
            <person name="Chinwalla A."/>
            <person name="Mardis E.R."/>
            <person name="Wilson R.K."/>
        </authorList>
    </citation>
    <scope>NUCLEOTIDE SEQUENCE [LARGE SCALE GENOMIC DNA]</scope>
    <source>
        <strain evidence="1 2">YIT 12057</strain>
    </source>
</reference>
<evidence type="ECO:0000313" key="1">
    <source>
        <dbReference type="EMBL" id="EGF49288.1"/>
    </source>
</evidence>
<dbReference type="Proteomes" id="UP000003416">
    <property type="component" value="Unassembled WGS sequence"/>
</dbReference>
<sequence>MPLTLYICITIKIICLMKLNYNEWLKLAFWEYNRYPDEELTRELFQETFGSVPGAHYYEKWVHYYEKNLLGMIAYFRGEEDKGQKFCDMVARQVERYVQNREAYTENNHL</sequence>
<name>F3PYW5_9BACE</name>
<keyword evidence="2" id="KW-1185">Reference proteome</keyword>
<comment type="caution">
    <text evidence="1">The sequence shown here is derived from an EMBL/GenBank/DDBJ whole genome shotgun (WGS) entry which is preliminary data.</text>
</comment>
<organism evidence="1 2">
    <name type="scientific">Bacteroides fluxus YIT 12057</name>
    <dbReference type="NCBI Taxonomy" id="763034"/>
    <lineage>
        <taxon>Bacteria</taxon>
        <taxon>Pseudomonadati</taxon>
        <taxon>Bacteroidota</taxon>
        <taxon>Bacteroidia</taxon>
        <taxon>Bacteroidales</taxon>
        <taxon>Bacteroidaceae</taxon>
        <taxon>Bacteroides</taxon>
    </lineage>
</organism>
<accession>F3PYW5</accession>
<dbReference type="AlphaFoldDB" id="F3PYW5"/>
<protein>
    <submittedName>
        <fullName evidence="1">Conserved domain protein</fullName>
    </submittedName>
</protein>
<proteinExistence type="predicted"/>
<dbReference type="EMBL" id="AFBN01000115">
    <property type="protein sequence ID" value="EGF49288.1"/>
    <property type="molecule type" value="Genomic_DNA"/>
</dbReference>
<dbReference type="STRING" id="763034.HMPREF9446_03923"/>
<gene>
    <name evidence="1" type="ORF">HMPREF9446_03923</name>
</gene>
<dbReference type="HOGENOM" id="CLU_173053_0_0_10"/>